<gene>
    <name evidence="1" type="ORF">ACFPN6_27895</name>
</gene>
<dbReference type="EMBL" id="JBHSKL010000039">
    <property type="protein sequence ID" value="MFC5228326.1"/>
    <property type="molecule type" value="Genomic_DNA"/>
</dbReference>
<evidence type="ECO:0000313" key="2">
    <source>
        <dbReference type="Proteomes" id="UP001596156"/>
    </source>
</evidence>
<evidence type="ECO:0000313" key="1">
    <source>
        <dbReference type="EMBL" id="MFC5228326.1"/>
    </source>
</evidence>
<keyword evidence="2" id="KW-1185">Reference proteome</keyword>
<comment type="caution">
    <text evidence="1">The sequence shown here is derived from an EMBL/GenBank/DDBJ whole genome shotgun (WGS) entry which is preliminary data.</text>
</comment>
<sequence>MPRPADGWAAGKSPKAAWRAGALGRRVKGTGVGFVFRPQPAIHLLRALGDDETRRMIEATHEQAIGRVPEWIGVQVAVIRFGKNGAVHDDYADPSGEVKDPERVGYLHARWYADAVAHNAVPARWTPPGAWSPVGQESRFRRRKSGQIRVQGCFGPLISEIGRPW</sequence>
<dbReference type="SUPFAM" id="SSF55464">
    <property type="entry name" value="Origin of replication-binding domain, RBD-like"/>
    <property type="match status" value="1"/>
</dbReference>
<accession>A0ABW0DFH6</accession>
<proteinExistence type="predicted"/>
<dbReference type="Proteomes" id="UP001596156">
    <property type="component" value="Unassembled WGS sequence"/>
</dbReference>
<organism evidence="1 2">
    <name type="scientific">Streptomyces fimbriatus</name>
    <dbReference type="NCBI Taxonomy" id="68197"/>
    <lineage>
        <taxon>Bacteria</taxon>
        <taxon>Bacillati</taxon>
        <taxon>Actinomycetota</taxon>
        <taxon>Actinomycetes</taxon>
        <taxon>Kitasatosporales</taxon>
        <taxon>Streptomycetaceae</taxon>
        <taxon>Streptomyces</taxon>
    </lineage>
</organism>
<reference evidence="2" key="1">
    <citation type="journal article" date="2019" name="Int. J. Syst. Evol. Microbiol.">
        <title>The Global Catalogue of Microorganisms (GCM) 10K type strain sequencing project: providing services to taxonomists for standard genome sequencing and annotation.</title>
        <authorList>
            <consortium name="The Broad Institute Genomics Platform"/>
            <consortium name="The Broad Institute Genome Sequencing Center for Infectious Disease"/>
            <person name="Wu L."/>
            <person name="Ma J."/>
        </authorList>
    </citation>
    <scope>NUCLEOTIDE SEQUENCE [LARGE SCALE GENOMIC DNA]</scope>
    <source>
        <strain evidence="2">CCM 8479</strain>
    </source>
</reference>
<name>A0ABW0DFH6_STRFI</name>
<dbReference type="RefSeq" id="WP_344642858.1">
    <property type="nucleotide sequence ID" value="NZ_BAAASS010000002.1"/>
</dbReference>
<protein>
    <submittedName>
        <fullName evidence="1">Uncharacterized protein</fullName>
    </submittedName>
</protein>